<evidence type="ECO:0000256" key="1">
    <source>
        <dbReference type="SAM" id="MobiDB-lite"/>
    </source>
</evidence>
<dbReference type="AlphaFoldDB" id="A0A1Y1VZA7"/>
<dbReference type="GeneID" id="63808595"/>
<evidence type="ECO:0000313" key="2">
    <source>
        <dbReference type="EMBL" id="ORX66591.1"/>
    </source>
</evidence>
<dbReference type="EMBL" id="MCFD01000015">
    <property type="protein sequence ID" value="ORX66591.1"/>
    <property type="molecule type" value="Genomic_DNA"/>
</dbReference>
<dbReference type="OrthoDB" id="5520870at2759"/>
<name>A0A1Y1VZA7_9FUNG</name>
<protein>
    <submittedName>
        <fullName evidence="2">Uncharacterized protein</fullName>
    </submittedName>
</protein>
<dbReference type="Proteomes" id="UP000193922">
    <property type="component" value="Unassembled WGS sequence"/>
</dbReference>
<gene>
    <name evidence="2" type="ORF">DL89DRAFT_65375</name>
</gene>
<feature type="region of interest" description="Disordered" evidence="1">
    <location>
        <begin position="24"/>
        <end position="45"/>
    </location>
</feature>
<accession>A0A1Y1VZA7</accession>
<proteinExistence type="predicted"/>
<organism evidence="2 3">
    <name type="scientific">Linderina pennispora</name>
    <dbReference type="NCBI Taxonomy" id="61395"/>
    <lineage>
        <taxon>Eukaryota</taxon>
        <taxon>Fungi</taxon>
        <taxon>Fungi incertae sedis</taxon>
        <taxon>Zoopagomycota</taxon>
        <taxon>Kickxellomycotina</taxon>
        <taxon>Kickxellomycetes</taxon>
        <taxon>Kickxellales</taxon>
        <taxon>Kickxellaceae</taxon>
        <taxon>Linderina</taxon>
    </lineage>
</organism>
<keyword evidence="3" id="KW-1185">Reference proteome</keyword>
<comment type="caution">
    <text evidence="2">The sequence shown here is derived from an EMBL/GenBank/DDBJ whole genome shotgun (WGS) entry which is preliminary data.</text>
</comment>
<sequence>MIRLGVQRIQAAQAARMIQPVARHMSTEQPPAKDGRKKTPRSKYMGVRPESPAIVRMADSFAEAAPSFDIVAELDAFRFSSEDLIRQLPAVRTQLASDASVSISPAELAATNRKETLDLLNRAAGRQSRENQGCVPGRPAKGVLGAARQTGIWQQGQVGEPDYHGCMGHFANGP</sequence>
<dbReference type="RefSeq" id="XP_040740579.1">
    <property type="nucleotide sequence ID" value="XM_040891947.1"/>
</dbReference>
<reference evidence="2 3" key="1">
    <citation type="submission" date="2016-07" db="EMBL/GenBank/DDBJ databases">
        <title>Pervasive Adenine N6-methylation of Active Genes in Fungi.</title>
        <authorList>
            <consortium name="DOE Joint Genome Institute"/>
            <person name="Mondo S.J."/>
            <person name="Dannebaum R.O."/>
            <person name="Kuo R.C."/>
            <person name="Labutti K."/>
            <person name="Haridas S."/>
            <person name="Kuo A."/>
            <person name="Salamov A."/>
            <person name="Ahrendt S.R."/>
            <person name="Lipzen A."/>
            <person name="Sullivan W."/>
            <person name="Andreopoulos W.B."/>
            <person name="Clum A."/>
            <person name="Lindquist E."/>
            <person name="Daum C."/>
            <person name="Ramamoorthy G.K."/>
            <person name="Gryganskyi A."/>
            <person name="Culley D."/>
            <person name="Magnuson J.K."/>
            <person name="James T.Y."/>
            <person name="O'Malley M.A."/>
            <person name="Stajich J.E."/>
            <person name="Spatafora J.W."/>
            <person name="Visel A."/>
            <person name="Grigoriev I.V."/>
        </authorList>
    </citation>
    <scope>NUCLEOTIDE SEQUENCE [LARGE SCALE GENOMIC DNA]</scope>
    <source>
        <strain evidence="2 3">ATCC 12442</strain>
    </source>
</reference>
<evidence type="ECO:0000313" key="3">
    <source>
        <dbReference type="Proteomes" id="UP000193922"/>
    </source>
</evidence>